<evidence type="ECO:0000313" key="4">
    <source>
        <dbReference type="Proteomes" id="UP000683925"/>
    </source>
</evidence>
<dbReference type="InterPro" id="IPR001680">
    <property type="entry name" value="WD40_rpt"/>
</dbReference>
<dbReference type="AlphaFoldDB" id="A0A8S1V432"/>
<dbReference type="PROSITE" id="PS50082">
    <property type="entry name" value="WD_REPEATS_2"/>
    <property type="match status" value="1"/>
</dbReference>
<dbReference type="EMBL" id="CAJJDP010000053">
    <property type="protein sequence ID" value="CAD8169476.1"/>
    <property type="molecule type" value="Genomic_DNA"/>
</dbReference>
<keyword evidence="2" id="KW-0175">Coiled coil</keyword>
<comment type="caution">
    <text evidence="3">The sequence shown here is derived from an EMBL/GenBank/DDBJ whole genome shotgun (WGS) entry which is preliminary data.</text>
</comment>
<dbReference type="GO" id="GO:0097361">
    <property type="term" value="C:cytosolic [4Fe-4S] assembly targeting complex"/>
    <property type="evidence" value="ECO:0007669"/>
    <property type="project" value="TreeGrafter"/>
</dbReference>
<dbReference type="PANTHER" id="PTHR19920">
    <property type="entry name" value="WD40 PROTEIN CIAO1"/>
    <property type="match status" value="1"/>
</dbReference>
<dbReference type="Proteomes" id="UP000683925">
    <property type="component" value="Unassembled WGS sequence"/>
</dbReference>
<dbReference type="GO" id="GO:0016226">
    <property type="term" value="P:iron-sulfur cluster assembly"/>
    <property type="evidence" value="ECO:0007669"/>
    <property type="project" value="TreeGrafter"/>
</dbReference>
<evidence type="ECO:0000256" key="2">
    <source>
        <dbReference type="SAM" id="Coils"/>
    </source>
</evidence>
<keyword evidence="1" id="KW-0853">WD repeat</keyword>
<evidence type="ECO:0000313" key="3">
    <source>
        <dbReference type="EMBL" id="CAD8169476.1"/>
    </source>
</evidence>
<dbReference type="PROSITE" id="PS50294">
    <property type="entry name" value="WD_REPEATS_REGION"/>
    <property type="match status" value="1"/>
</dbReference>
<proteinExistence type="predicted"/>
<protein>
    <recommendedName>
        <fullName evidence="5">WD40-repeat-containing domain</fullName>
    </recommendedName>
</protein>
<sequence>MIQSKMIEKEEDLHCSLKHKLPVLMVVCDCKLKRNERLLCSECMENFESKVQIMSFKKVLENIQQNQNQKKENVENVIMNNIKLIEEFQKSLFLLKSHVIQVLDQLIGNVEEWIKHIVIIGQQNVTYSLFNELDNLINKNRLEEFSQKSLIDQINLIQLSWNQKIEKNLNLFKSFQESQKCDEILQKLRNVNQTNENKKEQELIQSKNEMIQVEYEQKQLEQQSMYKQVQFNFIDDSNKQRGFCYAIVFNNDDSIMVSCEQKQIKIWKFEQGTFQLTNSYNEHNNDITCLVYSKKTNNFISGSSDHQIICWQQINQNEWKCSLPFKQHTYSVNFLLLNKQEDQLLSGDDRKIIVWKVEFIKNDLTFLYFLDNHSNLVLSLSFNQSETVLASCGYSEFIIWEKGISGKWEFKYNQYVLSYGYKIRFINDQQFLWVTYGRYINDILVFELQNEIFIQNSNKTISLIENDECEDSLLFPIIHNKDRNVILVRHKHHIYLIRQLNDGTFNIVASLNLQTSYTYGTMTNNGQYLVFWDKIFKKHSSYEILY</sequence>
<accession>A0A8S1V432</accession>
<keyword evidence="4" id="KW-1185">Reference proteome</keyword>
<gene>
    <name evidence="3" type="ORF">POCTA_138.1.T0530254</name>
</gene>
<dbReference type="OrthoDB" id="306990at2759"/>
<evidence type="ECO:0000256" key="1">
    <source>
        <dbReference type="PROSITE-ProRule" id="PRU00221"/>
    </source>
</evidence>
<evidence type="ECO:0008006" key="5">
    <source>
        <dbReference type="Google" id="ProtNLM"/>
    </source>
</evidence>
<feature type="repeat" description="WD" evidence="1">
    <location>
        <begin position="280"/>
        <end position="312"/>
    </location>
</feature>
<dbReference type="PANTHER" id="PTHR19920:SF0">
    <property type="entry name" value="CYTOSOLIC IRON-SULFUR PROTEIN ASSEMBLY PROTEIN CIAO1-RELATED"/>
    <property type="match status" value="1"/>
</dbReference>
<feature type="coiled-coil region" evidence="2">
    <location>
        <begin position="181"/>
        <end position="223"/>
    </location>
</feature>
<organism evidence="3 4">
    <name type="scientific">Paramecium octaurelia</name>
    <dbReference type="NCBI Taxonomy" id="43137"/>
    <lineage>
        <taxon>Eukaryota</taxon>
        <taxon>Sar</taxon>
        <taxon>Alveolata</taxon>
        <taxon>Ciliophora</taxon>
        <taxon>Intramacronucleata</taxon>
        <taxon>Oligohymenophorea</taxon>
        <taxon>Peniculida</taxon>
        <taxon>Parameciidae</taxon>
        <taxon>Paramecium</taxon>
    </lineage>
</organism>
<dbReference type="Pfam" id="PF00400">
    <property type="entry name" value="WD40"/>
    <property type="match status" value="3"/>
</dbReference>
<reference evidence="3" key="1">
    <citation type="submission" date="2021-01" db="EMBL/GenBank/DDBJ databases">
        <authorList>
            <consortium name="Genoscope - CEA"/>
            <person name="William W."/>
        </authorList>
    </citation>
    <scope>NUCLEOTIDE SEQUENCE</scope>
</reference>
<dbReference type="SMART" id="SM00320">
    <property type="entry name" value="WD40"/>
    <property type="match status" value="4"/>
</dbReference>
<name>A0A8S1V432_PAROT</name>
<dbReference type="OMA" id="CHECMEN"/>